<reference evidence="2" key="3">
    <citation type="submission" date="2020-10" db="EMBL/GenBank/DDBJ databases">
        <authorList>
            <person name="Sedaghatjoo S."/>
        </authorList>
    </citation>
    <scope>NUCLEOTIDE SEQUENCE</scope>
    <source>
        <strain evidence="2">AZH3</strain>
    </source>
</reference>
<gene>
    <name evidence="3" type="ORF">A4X03_0g3523</name>
    <name evidence="2" type="ORF">JKIAZH3_G3055</name>
</gene>
<protein>
    <recommendedName>
        <fullName evidence="6">RRM domain-containing protein</fullName>
    </recommendedName>
</protein>
<feature type="region of interest" description="Disordered" evidence="1">
    <location>
        <begin position="280"/>
        <end position="323"/>
    </location>
</feature>
<feature type="region of interest" description="Disordered" evidence="1">
    <location>
        <begin position="1"/>
        <end position="61"/>
    </location>
</feature>
<dbReference type="EMBL" id="LWDD02000410">
    <property type="protein sequence ID" value="KAE8261128.1"/>
    <property type="molecule type" value="Genomic_DNA"/>
</dbReference>
<comment type="caution">
    <text evidence="3">The sequence shown here is derived from an EMBL/GenBank/DDBJ whole genome shotgun (WGS) entry which is preliminary data.</text>
</comment>
<dbReference type="GO" id="GO:0003676">
    <property type="term" value="F:nucleic acid binding"/>
    <property type="evidence" value="ECO:0007669"/>
    <property type="project" value="InterPro"/>
</dbReference>
<evidence type="ECO:0000313" key="4">
    <source>
        <dbReference type="Proteomes" id="UP000077671"/>
    </source>
</evidence>
<keyword evidence="5" id="KW-1185">Reference proteome</keyword>
<evidence type="ECO:0000313" key="2">
    <source>
        <dbReference type="EMBL" id="CAD6947814.1"/>
    </source>
</evidence>
<dbReference type="SUPFAM" id="SSF54928">
    <property type="entry name" value="RNA-binding domain, RBD"/>
    <property type="match status" value="1"/>
</dbReference>
<reference evidence="3" key="2">
    <citation type="journal article" date="2019" name="IMA Fungus">
        <title>Genome sequencing and comparison of five Tilletia species to identify candidate genes for the detection of regulated species infecting wheat.</title>
        <authorList>
            <person name="Nguyen H.D.T."/>
            <person name="Sultana T."/>
            <person name="Kesanakurti P."/>
            <person name="Hambleton S."/>
        </authorList>
    </citation>
    <scope>NUCLEOTIDE SEQUENCE</scope>
    <source>
        <strain evidence="3">DAOMC 238032</strain>
    </source>
</reference>
<dbReference type="EMBL" id="CAJHJG010005144">
    <property type="protein sequence ID" value="CAD6947814.1"/>
    <property type="molecule type" value="Genomic_DNA"/>
</dbReference>
<organism evidence="3 4">
    <name type="scientific">Tilletia caries</name>
    <name type="common">wheat bunt fungus</name>
    <dbReference type="NCBI Taxonomy" id="13290"/>
    <lineage>
        <taxon>Eukaryota</taxon>
        <taxon>Fungi</taxon>
        <taxon>Dikarya</taxon>
        <taxon>Basidiomycota</taxon>
        <taxon>Ustilaginomycotina</taxon>
        <taxon>Exobasidiomycetes</taxon>
        <taxon>Tilletiales</taxon>
        <taxon>Tilletiaceae</taxon>
        <taxon>Tilletia</taxon>
    </lineage>
</organism>
<evidence type="ECO:0000313" key="3">
    <source>
        <dbReference type="EMBL" id="KAE8261128.1"/>
    </source>
</evidence>
<dbReference type="AlphaFoldDB" id="A0A177UC86"/>
<feature type="compositionally biased region" description="Low complexity" evidence="1">
    <location>
        <begin position="1"/>
        <end position="21"/>
    </location>
</feature>
<reference evidence="3" key="1">
    <citation type="submission" date="2016-04" db="EMBL/GenBank/DDBJ databases">
        <authorList>
            <person name="Nguyen H.D."/>
            <person name="Kesanakurti P."/>
            <person name="Cullis J."/>
            <person name="Levesque C.A."/>
            <person name="Hambleton S."/>
        </authorList>
    </citation>
    <scope>NUCLEOTIDE SEQUENCE</scope>
    <source>
        <strain evidence="3">DAOMC 238032</strain>
    </source>
</reference>
<evidence type="ECO:0000313" key="5">
    <source>
        <dbReference type="Proteomes" id="UP000836402"/>
    </source>
</evidence>
<dbReference type="Proteomes" id="UP000836402">
    <property type="component" value="Unassembled WGS sequence"/>
</dbReference>
<accession>A0A177UC86</accession>
<evidence type="ECO:0008006" key="6">
    <source>
        <dbReference type="Google" id="ProtNLM"/>
    </source>
</evidence>
<dbReference type="Proteomes" id="UP000077671">
    <property type="component" value="Unassembled WGS sequence"/>
</dbReference>
<dbReference type="InterPro" id="IPR035979">
    <property type="entry name" value="RBD_domain_sf"/>
</dbReference>
<evidence type="ECO:0000256" key="1">
    <source>
        <dbReference type="SAM" id="MobiDB-lite"/>
    </source>
</evidence>
<sequence length="323" mass="35056">MQTRGAAAAAKVAEVAATAAAGQSSTSGPSPPKAGSHSGAAQKEVSKDDEPESDTQLSDILEDFSVEKRLDKIPQASRLPIPDPKFRLFYRASVTPGELNKFFRDQAVAGFVKAVRNPRMKQREQQKRDGLAVPSGDLFFDSYEAAEAAFRTYGTTIIQGKPVEILLSHRNFLHLSSVPLGSHGKEEIAAEIAKNTSSTPFVRVSPLPRAWDYNDVVTAFGDHKTICGMQWRTRPDGMAEWTLQFLDPTTAAKTIMRFKNQRITTVCWAGSEAAQGASVSAALQRRSPTLQLAPSSSTQPSGSSLGKQRREPTPGPSSKRQRT</sequence>
<proteinExistence type="predicted"/>
<name>A0A177UC86_9BASI</name>
<feature type="compositionally biased region" description="Low complexity" evidence="1">
    <location>
        <begin position="295"/>
        <end position="304"/>
    </location>
</feature>